<dbReference type="InterPro" id="IPR046342">
    <property type="entry name" value="CBS_dom_sf"/>
</dbReference>
<protein>
    <submittedName>
        <fullName evidence="3">CBS domain-containing protein</fullName>
    </submittedName>
</protein>
<dbReference type="EMBL" id="CP043869">
    <property type="protein sequence ID" value="QEQ97710.1"/>
    <property type="molecule type" value="Genomic_DNA"/>
</dbReference>
<dbReference type="AlphaFoldDB" id="A0A5P1RDI8"/>
<dbReference type="InterPro" id="IPR000644">
    <property type="entry name" value="CBS_dom"/>
</dbReference>
<dbReference type="OrthoDB" id="5295117at2"/>
<dbReference type="Gene3D" id="3.10.580.10">
    <property type="entry name" value="CBS-domain"/>
    <property type="match status" value="1"/>
</dbReference>
<dbReference type="SUPFAM" id="SSF54631">
    <property type="entry name" value="CBS-domain pair"/>
    <property type="match status" value="1"/>
</dbReference>
<evidence type="ECO:0000256" key="1">
    <source>
        <dbReference type="PROSITE-ProRule" id="PRU00703"/>
    </source>
</evidence>
<accession>A0A5P1RDI8</accession>
<dbReference type="Pfam" id="PF00571">
    <property type="entry name" value="CBS"/>
    <property type="match status" value="1"/>
</dbReference>
<feature type="domain" description="CBS" evidence="2">
    <location>
        <begin position="38"/>
        <end position="98"/>
    </location>
</feature>
<evidence type="ECO:0000313" key="3">
    <source>
        <dbReference type="EMBL" id="QEQ97710.1"/>
    </source>
</evidence>
<sequence length="196" mass="21915">MMNNYRELKTILLDASDHIARPGTPSEYTLDTPAINIMTDFERVQPLLMEKNVSIDDARSMMKRMHVRSILVIDKDENFRGLLTLADLESRLAMSIATSAGLKREDISIKEVMTPREKLHAVPLHEISHAKIGDLLQTLQHVGTPHILVVDTLKHEIRGVIASSDIARRLKIPVDVSKRAASFSEVVGVLFTGKDT</sequence>
<keyword evidence="4" id="KW-1185">Reference proteome</keyword>
<feature type="domain" description="CBS" evidence="2">
    <location>
        <begin position="113"/>
        <end position="176"/>
    </location>
</feature>
<dbReference type="PROSITE" id="PS51371">
    <property type="entry name" value="CBS"/>
    <property type="match status" value="2"/>
</dbReference>
<gene>
    <name evidence="3" type="ORF">F0U83_13810</name>
</gene>
<proteinExistence type="predicted"/>
<name>A0A5P1RDI8_9GAMM</name>
<evidence type="ECO:0000313" key="4">
    <source>
        <dbReference type="Proteomes" id="UP000324760"/>
    </source>
</evidence>
<dbReference type="Proteomes" id="UP000324760">
    <property type="component" value="Chromosome"/>
</dbReference>
<dbReference type="KEGG" id="ncu:F0U83_13810"/>
<reference evidence="3 4" key="1">
    <citation type="journal article" date="2019" name="Biochem. Eng. J.">
        <title>Metabolic engineering of the marine bacteria Neptunomonas concharum for the production of acetoin and meso-2,3-butanediol from acetate.</title>
        <authorList>
            <person name="Li W."/>
            <person name="Pu N."/>
            <person name="Liu C.-X."/>
            <person name="Yuan Q.-P."/>
            <person name="Li Z.-J."/>
        </authorList>
    </citation>
    <scope>NUCLEOTIDE SEQUENCE [LARGE SCALE GENOMIC DNA]</scope>
    <source>
        <strain evidence="3 4">JCM17730</strain>
    </source>
</reference>
<evidence type="ECO:0000259" key="2">
    <source>
        <dbReference type="PROSITE" id="PS51371"/>
    </source>
</evidence>
<organism evidence="3 4">
    <name type="scientific">Neptunomonas concharum</name>
    <dbReference type="NCBI Taxonomy" id="1031538"/>
    <lineage>
        <taxon>Bacteria</taxon>
        <taxon>Pseudomonadati</taxon>
        <taxon>Pseudomonadota</taxon>
        <taxon>Gammaproteobacteria</taxon>
        <taxon>Oceanospirillales</taxon>
        <taxon>Oceanospirillaceae</taxon>
        <taxon>Neptunomonas</taxon>
    </lineage>
</organism>
<keyword evidence="1" id="KW-0129">CBS domain</keyword>